<organism evidence="1 2">
    <name type="scientific">Rangifer tarandus platyrhynchus</name>
    <name type="common">Svalbard reindeer</name>
    <dbReference type="NCBI Taxonomy" id="3082113"/>
    <lineage>
        <taxon>Eukaryota</taxon>
        <taxon>Metazoa</taxon>
        <taxon>Chordata</taxon>
        <taxon>Craniata</taxon>
        <taxon>Vertebrata</taxon>
        <taxon>Euteleostomi</taxon>
        <taxon>Mammalia</taxon>
        <taxon>Eutheria</taxon>
        <taxon>Laurasiatheria</taxon>
        <taxon>Artiodactyla</taxon>
        <taxon>Ruminantia</taxon>
        <taxon>Pecora</taxon>
        <taxon>Cervidae</taxon>
        <taxon>Odocoileinae</taxon>
        <taxon>Rangifer</taxon>
    </lineage>
</organism>
<dbReference type="Proteomes" id="UP001162501">
    <property type="component" value="Chromosome 15"/>
</dbReference>
<sequence length="572" mass="59527">MWRAAQSSPYAGLDHPGGLGAAQSAVSQAPAASPRSTGQGPPSHRDAPSPALAARLSSAGPKSLAHLCQGQSGQEPGPPGPPGPQPFSWWGGSGGWKWGEPLGHPALGGKSSRGRRHCAPLTPGAQQGTRPSRSPPPACSRAGADGLGLLSIPSPPHLCPLPQSPNPALPSLPGGTDPVRRTRTDGASATVPAARWSVGGAAARSLELELRRRGAGPGGGGCPEDSVSGSLILGNSPMPSELLTCPLLGPTAIPVVSSAGLLMALRRPDRVEPWATCPRGSPALPGGSGQDGGGHPRSGFQGPRSVSLYCRLKSTPRPQPLFLEPPPQPSPSLPLPHCPPPNPLTKGLQSLNLSPKPACPPRPPPTPCSWFPCLFSGVVPLLLVLHWKQGAGNPLPITPVNATCATRHPCPSNLMNQIRNQLGQLNSSANSLFILYYTAQGEPFPNNLDKLCGPNVTDFPPFHANGTEKARLVELYRIIAYLGASLGNITRDQKVLNPYAHGLHGRLSATADVLRGLLSNVLCRLCSKHHVGHVDVTYGPDTSGKDVFQKKKLGCQLLGKYKQVIAVLAQAF</sequence>
<reference evidence="1" key="2">
    <citation type="submission" date="2025-03" db="EMBL/GenBank/DDBJ databases">
        <authorList>
            <consortium name="ELIXIR-Norway"/>
            <consortium name="Elixir Norway"/>
        </authorList>
    </citation>
    <scope>NUCLEOTIDE SEQUENCE</scope>
</reference>
<proteinExistence type="predicted"/>
<dbReference type="EMBL" id="OX596099">
    <property type="protein sequence ID" value="CAM9696629.1"/>
    <property type="molecule type" value="Genomic_DNA"/>
</dbReference>
<protein>
    <submittedName>
        <fullName evidence="1">Uncharacterized protein</fullName>
    </submittedName>
</protein>
<reference evidence="1" key="1">
    <citation type="submission" date="2023-05" db="EMBL/GenBank/DDBJ databases">
        <authorList>
            <consortium name="ELIXIR-Norway"/>
        </authorList>
    </citation>
    <scope>NUCLEOTIDE SEQUENCE</scope>
</reference>
<name>A0AC59YH56_RANTA</name>
<evidence type="ECO:0000313" key="1">
    <source>
        <dbReference type="EMBL" id="CAM9696629.1"/>
    </source>
</evidence>
<accession>A0AC59YH56</accession>
<gene>
    <name evidence="1" type="ORF">MRATA1EN22A_LOCUS6168</name>
</gene>
<evidence type="ECO:0000313" key="2">
    <source>
        <dbReference type="Proteomes" id="UP001162501"/>
    </source>
</evidence>